<proteinExistence type="predicted"/>
<evidence type="ECO:0000313" key="1">
    <source>
        <dbReference type="EMBL" id="RBW70197.1"/>
    </source>
</evidence>
<comment type="caution">
    <text evidence="1">The sequence shown here is derived from an EMBL/GenBank/DDBJ whole genome shotgun (WGS) entry which is preliminary data.</text>
</comment>
<dbReference type="Gene3D" id="3.10.20.520">
    <property type="entry name" value="Phenylacetic acid degradation B"/>
    <property type="match status" value="1"/>
</dbReference>
<protein>
    <recommendedName>
        <fullName evidence="3">Phenylacetic acid degradation b</fullName>
    </recommendedName>
</protein>
<gene>
    <name evidence="1" type="ORF">DS031_07875</name>
</gene>
<name>A0A366XWB8_9BACI</name>
<dbReference type="EMBL" id="QOCW01000006">
    <property type="protein sequence ID" value="RBW70197.1"/>
    <property type="molecule type" value="Genomic_DNA"/>
</dbReference>
<sequence length="78" mass="9107">MEAKEKNRDYDVFTRIKRGDDLTHIGTVEASTDELAKVYANYVYDEEKWVEMFVVRRENMVCVREVEGLFKAEVGLNG</sequence>
<reference evidence="1 2" key="1">
    <citation type="submission" date="2018-07" db="EMBL/GenBank/DDBJ databases">
        <title>Lottiidibacillus patelloidae gen. nov., sp. nov., isolated from the intestinal tract of a marine limpet and the reclassification of B. taeanensis BH030017T, B. algicola KMM 3737T and B. hwajinpoensis SW-72T as genus Lottiidibacillus.</title>
        <authorList>
            <person name="Liu R."/>
            <person name="Huang Z."/>
        </authorList>
    </citation>
    <scope>NUCLEOTIDE SEQUENCE [LARGE SCALE GENOMIC DNA]</scope>
    <source>
        <strain evidence="1 2">BH030017</strain>
    </source>
</reference>
<dbReference type="Proteomes" id="UP000253314">
    <property type="component" value="Unassembled WGS sequence"/>
</dbReference>
<dbReference type="InterPro" id="IPR038693">
    <property type="entry name" value="PaaB_sf"/>
</dbReference>
<keyword evidence="2" id="KW-1185">Reference proteome</keyword>
<dbReference type="AlphaFoldDB" id="A0A366XWB8"/>
<evidence type="ECO:0000313" key="2">
    <source>
        <dbReference type="Proteomes" id="UP000253314"/>
    </source>
</evidence>
<dbReference type="OrthoDB" id="2680283at2"/>
<accession>A0A366XWB8</accession>
<organism evidence="1 2">
    <name type="scientific">Bacillus taeanensis</name>
    <dbReference type="NCBI Taxonomy" id="273032"/>
    <lineage>
        <taxon>Bacteria</taxon>
        <taxon>Bacillati</taxon>
        <taxon>Bacillota</taxon>
        <taxon>Bacilli</taxon>
        <taxon>Bacillales</taxon>
        <taxon>Bacillaceae</taxon>
        <taxon>Bacillus</taxon>
    </lineage>
</organism>
<evidence type="ECO:0008006" key="3">
    <source>
        <dbReference type="Google" id="ProtNLM"/>
    </source>
</evidence>